<dbReference type="SUPFAM" id="SSF51126">
    <property type="entry name" value="Pectin lyase-like"/>
    <property type="match status" value="1"/>
</dbReference>
<keyword evidence="3" id="KW-1235">Degradation of host cell envelope components during virus entry</keyword>
<evidence type="ECO:0000256" key="5">
    <source>
        <dbReference type="ARBA" id="ARBA00022804"/>
    </source>
</evidence>
<dbReference type="Gene3D" id="2.160.20.20">
    <property type="match status" value="1"/>
</dbReference>
<keyword evidence="2" id="KW-0945">Host-virus interaction</keyword>
<keyword evidence="7" id="KW-1233">Viral attachment to host adhesion receptor</keyword>
<dbReference type="InterPro" id="IPR012332">
    <property type="entry name" value="Autotransporter_pectin_lyase_C"/>
</dbReference>
<dbReference type="Pfam" id="PF18668">
    <property type="entry name" value="Tail_spike_N"/>
    <property type="match status" value="1"/>
</dbReference>
<protein>
    <recommendedName>
        <fullName evidence="10">Probable tail spike protein</fullName>
    </recommendedName>
</protein>
<keyword evidence="8" id="KW-1160">Virus entry into host cell</keyword>
<dbReference type="Pfam" id="PF03906">
    <property type="entry name" value="Phage_T7_tail"/>
    <property type="match status" value="1"/>
</dbReference>
<name>A0AAF1KQZ6_9CAUD</name>
<keyword evidence="11" id="KW-1238">Degradation of host capsule during virus entry</keyword>
<reference evidence="15" key="1">
    <citation type="journal article" date="2022" name="MBio">
        <title>Phage Therapy for Mosquito Larval Control: a Proof-of-Principle Study.</title>
        <authorList>
            <person name="Tikhe C.V."/>
            <person name="Dimopoulos G."/>
        </authorList>
    </citation>
    <scope>NUCLEOTIDE SEQUENCE [LARGE SCALE GENOMIC DNA]</scope>
    <source>
        <strain evidence="15">EP1</strain>
    </source>
</reference>
<dbReference type="InterPro" id="IPR011050">
    <property type="entry name" value="Pectin_lyase_fold/virulence"/>
</dbReference>
<dbReference type="InterPro" id="IPR005604">
    <property type="entry name" value="Phage_T7_tail_fibre-like_N"/>
</dbReference>
<sequence>MSTITQFPSGNTLYRIEFDYIARTFVVVTLVNSSNPTMNRVLEVGRDYRFLNQTVIEMLVDQSGFDIVRIHRQTGTDLVVDFRNGSVLTASDLTNAELQAIHIAEEGRDQTVDLAKEYADAADSSAGNAKDSEDEARRIAASIKAAGLIGYITRRSFEKGFNVTTWNEVLLWEEDGAYYRWDGTIPKNVPAGSTPETAGGIGLGAWVSVGDASLRGQIADPDSIQKYPELQISRWREAGDPRGWGGVGDGVSDDTTAVSSALQTGKLSLGGKTWKITSQITKTGKVTITGPGTIISPTIAIKVTDGSGSVVDNVTFMPDKVPYTIRRDHGTWAMVGTWEQRYDGYIPTPQDVDIWASVPTTVRNHNTGIGTGILFTVSSAAGGSNVKVSRISGSQVNIVIEGYTDSTVDKCSCGVGQLTIGGIFFHNGVVRAYNQALLGFRLPRGTGNKVTDCSVKYASLCGIVFGGNDKYLVSGNTSTDHGESAYKTLQYDNVVGITEDTAVMCTTGNYTGNFAGYCYYDGFDLQSIYGAGFTFVFGGHTIHGNISERNRLTGFHTNSAYNNIANNIANVCGDTGMYVVGTGNTVHGNKIMDCALAPSNSQAFQLAVQGDDCHSYGNSIKKLTAYSAYDYIHTGLLGAAPTSSHEGIDFGNYCEEGPERIFLSDTIKAQRNIFFADIKTTKLTASKPISVTGNYTVSDTDYSLSFFTSSGAVVTLPVASTCPGRVLEMRNTSSFGILSASNNVGQINGGAPTNAILPATSGSWCRMQSNGSEWIIMSKG</sequence>
<keyword evidence="6" id="KW-0946">Virion</keyword>
<feature type="domain" description="Bacteriophage T7 tail fibre protein-like N-terminal" evidence="12">
    <location>
        <begin position="10"/>
        <end position="113"/>
    </location>
</feature>
<accession>A0AAF1KQZ6</accession>
<evidence type="ECO:0000256" key="4">
    <source>
        <dbReference type="ARBA" id="ARBA00022732"/>
    </source>
</evidence>
<proteinExistence type="inferred from homology"/>
<keyword evidence="15" id="KW-1185">Reference proteome</keyword>
<evidence type="ECO:0000256" key="8">
    <source>
        <dbReference type="ARBA" id="ARBA00023296"/>
    </source>
</evidence>
<evidence type="ECO:0000256" key="6">
    <source>
        <dbReference type="ARBA" id="ARBA00022844"/>
    </source>
</evidence>
<dbReference type="Gene3D" id="2.10.10.80">
    <property type="match status" value="1"/>
</dbReference>
<evidence type="ECO:0000256" key="3">
    <source>
        <dbReference type="ARBA" id="ARBA00022717"/>
    </source>
</evidence>
<evidence type="ECO:0000256" key="10">
    <source>
        <dbReference type="ARBA" id="ARBA00035728"/>
    </source>
</evidence>
<dbReference type="Proteomes" id="UP000829040">
    <property type="component" value="Segment"/>
</dbReference>
<evidence type="ECO:0000256" key="7">
    <source>
        <dbReference type="ARBA" id="ARBA00023165"/>
    </source>
</evidence>
<feature type="domain" description="Tail spike TSP1/Gp66 N-terminal" evidence="13">
    <location>
        <begin position="155"/>
        <end position="211"/>
    </location>
</feature>
<evidence type="ECO:0000256" key="9">
    <source>
        <dbReference type="ARBA" id="ARBA00035636"/>
    </source>
</evidence>
<comment type="similarity">
    <text evidence="9">In the N-terminal section; belongs to the Teseptimavirus fiber family.</text>
</comment>
<evidence type="ECO:0000313" key="15">
    <source>
        <dbReference type="Proteomes" id="UP000829040"/>
    </source>
</evidence>
<evidence type="ECO:0000313" key="14">
    <source>
        <dbReference type="EMBL" id="UNA02557.1"/>
    </source>
</evidence>
<keyword evidence="4" id="KW-1227">Viral tail protein</keyword>
<dbReference type="GO" id="GO:0098994">
    <property type="term" value="P:symbiont entry into host cell via disruption of host cell envelope"/>
    <property type="evidence" value="ECO:0007669"/>
    <property type="project" value="UniProtKB-KW"/>
</dbReference>
<evidence type="ECO:0000259" key="13">
    <source>
        <dbReference type="Pfam" id="PF18668"/>
    </source>
</evidence>
<evidence type="ECO:0000256" key="1">
    <source>
        <dbReference type="ARBA" id="ARBA00004328"/>
    </source>
</evidence>
<dbReference type="EMBL" id="OM457002">
    <property type="protein sequence ID" value="UNA02557.1"/>
    <property type="molecule type" value="Genomic_DNA"/>
</dbReference>
<comment type="subcellular location">
    <subcellularLocation>
        <location evidence="1">Virion</location>
    </subcellularLocation>
</comment>
<dbReference type="InterPro" id="IPR040775">
    <property type="entry name" value="Tail_spike_N"/>
</dbReference>
<evidence type="ECO:0000256" key="2">
    <source>
        <dbReference type="ARBA" id="ARBA00022581"/>
    </source>
</evidence>
<dbReference type="GO" id="GO:0098996">
    <property type="term" value="P:symbiont entry into host cell via disruption of host cell glycocalyx"/>
    <property type="evidence" value="ECO:0007669"/>
    <property type="project" value="UniProtKB-KW"/>
</dbReference>
<dbReference type="GO" id="GO:0098015">
    <property type="term" value="C:virus tail"/>
    <property type="evidence" value="ECO:0007669"/>
    <property type="project" value="UniProtKB-KW"/>
</dbReference>
<evidence type="ECO:0000259" key="12">
    <source>
        <dbReference type="Pfam" id="PF03906"/>
    </source>
</evidence>
<dbReference type="GO" id="GO:0098671">
    <property type="term" value="P:adhesion receptor-mediated virion attachment to host cell"/>
    <property type="evidence" value="ECO:0007669"/>
    <property type="project" value="UniProtKB-KW"/>
</dbReference>
<keyword evidence="5" id="KW-1161">Viral attachment to host cell</keyword>
<organism evidence="14 15">
    <name type="scientific">Enterobacter phage EP1</name>
    <dbReference type="NCBI Taxonomy" id="2918863"/>
    <lineage>
        <taxon>Viruses</taxon>
        <taxon>Duplodnaviria</taxon>
        <taxon>Heunggongvirae</taxon>
        <taxon>Uroviricota</taxon>
        <taxon>Caudoviricetes</taxon>
        <taxon>Autographivirales</taxon>
        <taxon>Autotranscriptaviridae</taxon>
        <taxon>Studiervirinae</taxon>
        <taxon>Kayfunavirus</taxon>
        <taxon>Kayfunavirus EP1</taxon>
    </lineage>
</organism>
<evidence type="ECO:0000256" key="11">
    <source>
        <dbReference type="ARBA" id="ARBA00035731"/>
    </source>
</evidence>